<organism evidence="2 3">
    <name type="scientific">Prevotella communis</name>
    <dbReference type="NCBI Taxonomy" id="2913614"/>
    <lineage>
        <taxon>Bacteria</taxon>
        <taxon>Pseudomonadati</taxon>
        <taxon>Bacteroidota</taxon>
        <taxon>Bacteroidia</taxon>
        <taxon>Bacteroidales</taxon>
        <taxon>Prevotellaceae</taxon>
        <taxon>Prevotella</taxon>
    </lineage>
</organism>
<proteinExistence type="predicted"/>
<evidence type="ECO:0000313" key="3">
    <source>
        <dbReference type="Proteomes" id="UP000198779"/>
    </source>
</evidence>
<dbReference type="Proteomes" id="UP000198779">
    <property type="component" value="Unassembled WGS sequence"/>
</dbReference>
<dbReference type="AlphaFoldDB" id="A0A1G7VV55"/>
<dbReference type="Pfam" id="PF10543">
    <property type="entry name" value="ORF6N"/>
    <property type="match status" value="1"/>
</dbReference>
<dbReference type="RefSeq" id="WP_176944275.1">
    <property type="nucleotide sequence ID" value="NZ_FNCQ01000006.1"/>
</dbReference>
<dbReference type="InterPro" id="IPR018873">
    <property type="entry name" value="KilA-N_DNA-bd_domain"/>
</dbReference>
<accession>A0A1G7VV55</accession>
<sequence length="213" mass="24116">MSDNKKDKLVNVQNNLLPALLKEVEGKIVVVRGQKTLLDRDVAALYGVETKRVNEAVKNNPRKFREGYVFELTKEESDALRSKNSTIEVSTSTLEPVNGKGRHSKYNFKAFTSRGLYMLATCLKSDRAADATVAIVETFDKVQTLKHELLELHTETDKEKQASKIQHFGEVLTDIVMPELQTAETESSLEINFLIGKIKHTVKRVRREGDKKK</sequence>
<dbReference type="EMBL" id="FNCQ01000006">
    <property type="protein sequence ID" value="SDG63686.1"/>
    <property type="molecule type" value="Genomic_DNA"/>
</dbReference>
<dbReference type="STRING" id="645274.SAMN04487901_106150"/>
<keyword evidence="3" id="KW-1185">Reference proteome</keyword>
<evidence type="ECO:0000259" key="1">
    <source>
        <dbReference type="Pfam" id="PF10543"/>
    </source>
</evidence>
<protein>
    <submittedName>
        <fullName evidence="2">ORF6N domain-containing protein</fullName>
    </submittedName>
</protein>
<feature type="domain" description="KilA-N DNA-binding" evidence="1">
    <location>
        <begin position="27"/>
        <end position="121"/>
    </location>
</feature>
<evidence type="ECO:0000313" key="2">
    <source>
        <dbReference type="EMBL" id="SDG63686.1"/>
    </source>
</evidence>
<name>A0A1G7VV55_9BACT</name>
<gene>
    <name evidence="2" type="ORF">SAMN04487901_106150</name>
</gene>
<reference evidence="3" key="1">
    <citation type="submission" date="2016-10" db="EMBL/GenBank/DDBJ databases">
        <authorList>
            <person name="Varghese N."/>
            <person name="Submissions S."/>
        </authorList>
    </citation>
    <scope>NUCLEOTIDE SEQUENCE [LARGE SCALE GENOMIC DNA]</scope>
    <source>
        <strain evidence="3">BP1-148</strain>
    </source>
</reference>